<dbReference type="EMBL" id="FMMM01000051">
    <property type="protein sequence ID" value="SCQ21261.1"/>
    <property type="molecule type" value="Genomic_DNA"/>
</dbReference>
<proteinExistence type="predicted"/>
<reference evidence="1 2" key="1">
    <citation type="submission" date="2016-09" db="EMBL/GenBank/DDBJ databases">
        <authorList>
            <person name="Capua I."/>
            <person name="De Benedictis P."/>
            <person name="Joannis T."/>
            <person name="Lombin L.H."/>
            <person name="Cattoli G."/>
        </authorList>
    </citation>
    <scope>NUCLEOTIDE SEQUENCE [LARGE SCALE GENOMIC DNA]</scope>
    <source>
        <strain evidence="1 2">UB20</strain>
    </source>
</reference>
<dbReference type="Proteomes" id="UP000182057">
    <property type="component" value="Unassembled WGS sequence"/>
</dbReference>
<evidence type="ECO:0000313" key="1">
    <source>
        <dbReference type="EMBL" id="SCQ21261.1"/>
    </source>
</evidence>
<dbReference type="GeneID" id="34758714"/>
<gene>
    <name evidence="1" type="ORF">TFUB20_01306</name>
</gene>
<evidence type="ECO:0000313" key="2">
    <source>
        <dbReference type="Proteomes" id="UP000182057"/>
    </source>
</evidence>
<dbReference type="RefSeq" id="WP_074449790.1">
    <property type="nucleotide sequence ID" value="NZ_CAJPTF010000092.1"/>
</dbReference>
<dbReference type="AlphaFoldDB" id="A0A1D3UK88"/>
<evidence type="ECO:0008006" key="3">
    <source>
        <dbReference type="Google" id="ProtNLM"/>
    </source>
</evidence>
<protein>
    <recommendedName>
        <fullName evidence="3">Lipoprotein</fullName>
    </recommendedName>
</protein>
<sequence length="273" mass="31835">MKSTIFIRYLCILLLFTAWQSCRKEDGPDKQDDGIRIENLDTRLRIAVPDSLDPSVEDLWHANTGNILVYYPPFNLSYMGRPYHYKGKVFFGYMNEQGAIIECEVKNLPESVKDWKAELVYDTGFGMIREINVRMNGVVRLDTAGQAIKRGVLELTSLEPSGAGNKPTLQRGIYRVMYPALDPWDKVRFHFINGEEIEMMPSLLPGKGYYHYAIREDKHTIVLKNSVSGKEWEYFFHVINDCEFEFEYPLGSVLEYPRFKILTFKHMDKLYKK</sequence>
<accession>A0A1D3UK88</accession>
<name>A0A1D3UK88_TANFO</name>
<dbReference type="PROSITE" id="PS51257">
    <property type="entry name" value="PROKAR_LIPOPROTEIN"/>
    <property type="match status" value="1"/>
</dbReference>
<organism evidence="1 2">
    <name type="scientific">Tannerella forsythia</name>
    <name type="common">Bacteroides forsythus</name>
    <dbReference type="NCBI Taxonomy" id="28112"/>
    <lineage>
        <taxon>Bacteria</taxon>
        <taxon>Pseudomonadati</taxon>
        <taxon>Bacteroidota</taxon>
        <taxon>Bacteroidia</taxon>
        <taxon>Bacteroidales</taxon>
        <taxon>Tannerellaceae</taxon>
        <taxon>Tannerella</taxon>
    </lineage>
</organism>